<accession>A0A0J1HXL0</accession>
<evidence type="ECO:0000259" key="7">
    <source>
        <dbReference type="Pfam" id="PF12696"/>
    </source>
</evidence>
<keyword evidence="3 6" id="KW-0812">Transmembrane</keyword>
<dbReference type="CDD" id="cd01127">
    <property type="entry name" value="TrwB_TraG_TraD_VirD4"/>
    <property type="match status" value="1"/>
</dbReference>
<feature type="transmembrane region" description="Helical" evidence="6">
    <location>
        <begin position="14"/>
        <end position="30"/>
    </location>
</feature>
<evidence type="ECO:0000256" key="1">
    <source>
        <dbReference type="ARBA" id="ARBA00004651"/>
    </source>
</evidence>
<dbReference type="GO" id="GO:0005886">
    <property type="term" value="C:plasma membrane"/>
    <property type="evidence" value="ECO:0007669"/>
    <property type="project" value="UniProtKB-SubCell"/>
</dbReference>
<name>A0A0J1HXL0_BACAN</name>
<reference evidence="8 9" key="1">
    <citation type="submission" date="2015-05" db="EMBL/GenBank/DDBJ databases">
        <title>Whole genome sequence and identification of bacterial endophytes from Costus igneus.</title>
        <authorList>
            <person name="Lee Y.P."/>
            <person name="Gan H.M."/>
            <person name="Eng W."/>
            <person name="Wheatley M.S."/>
            <person name="Caraballo A."/>
            <person name="Polter S."/>
            <person name="Savka M.A."/>
            <person name="Hudson A.O."/>
        </authorList>
    </citation>
    <scope>NUCLEOTIDE SEQUENCE [LARGE SCALE GENOMIC DNA]</scope>
    <source>
        <strain evidence="8 9">RIT375</strain>
    </source>
</reference>
<evidence type="ECO:0000256" key="6">
    <source>
        <dbReference type="SAM" id="Phobius"/>
    </source>
</evidence>
<dbReference type="AlphaFoldDB" id="A0A0J1HXL0"/>
<protein>
    <submittedName>
        <fullName evidence="8">Conjugal transfer protein TraG</fullName>
    </submittedName>
</protein>
<dbReference type="PANTHER" id="PTHR37937:SF1">
    <property type="entry name" value="CONJUGATIVE TRANSFER: DNA TRANSPORT"/>
    <property type="match status" value="1"/>
</dbReference>
<comment type="subcellular location">
    <subcellularLocation>
        <location evidence="1">Cell membrane</location>
        <topology evidence="1">Multi-pass membrane protein</topology>
    </subcellularLocation>
</comment>
<dbReference type="PATRIC" id="fig|1392.242.peg.5784"/>
<gene>
    <name evidence="8" type="ORF">ABW01_13720</name>
</gene>
<feature type="transmembrane region" description="Helical" evidence="6">
    <location>
        <begin position="37"/>
        <end position="55"/>
    </location>
</feature>
<dbReference type="InterPro" id="IPR032689">
    <property type="entry name" value="TraG-D_C"/>
</dbReference>
<evidence type="ECO:0000256" key="3">
    <source>
        <dbReference type="ARBA" id="ARBA00022692"/>
    </source>
</evidence>
<evidence type="ECO:0000256" key="2">
    <source>
        <dbReference type="ARBA" id="ARBA00022475"/>
    </source>
</evidence>
<dbReference type="RefSeq" id="WP_047956704.1">
    <property type="nucleotide sequence ID" value="NZ_LDPG01000007.1"/>
</dbReference>
<dbReference type="PANTHER" id="PTHR37937">
    <property type="entry name" value="CONJUGATIVE TRANSFER: DNA TRANSPORT"/>
    <property type="match status" value="1"/>
</dbReference>
<feature type="transmembrane region" description="Helical" evidence="6">
    <location>
        <begin position="149"/>
        <end position="169"/>
    </location>
</feature>
<evidence type="ECO:0000256" key="5">
    <source>
        <dbReference type="ARBA" id="ARBA00023136"/>
    </source>
</evidence>
<dbReference type="SUPFAM" id="SSF52540">
    <property type="entry name" value="P-loop containing nucleoside triphosphate hydrolases"/>
    <property type="match status" value="1"/>
</dbReference>
<keyword evidence="2" id="KW-1003">Cell membrane</keyword>
<proteinExistence type="predicted"/>
<feature type="transmembrane region" description="Helical" evidence="6">
    <location>
        <begin position="92"/>
        <end position="110"/>
    </location>
</feature>
<dbReference type="EMBL" id="LDPG01000007">
    <property type="protein sequence ID" value="KLV18426.1"/>
    <property type="molecule type" value="Genomic_DNA"/>
</dbReference>
<dbReference type="InterPro" id="IPR027417">
    <property type="entry name" value="P-loop_NTPase"/>
</dbReference>
<evidence type="ECO:0000313" key="8">
    <source>
        <dbReference type="EMBL" id="KLV18426.1"/>
    </source>
</evidence>
<comment type="caution">
    <text evidence="8">The sequence shown here is derived from an EMBL/GenBank/DDBJ whole genome shotgun (WGS) entry which is preliminary data.</text>
</comment>
<evidence type="ECO:0000256" key="4">
    <source>
        <dbReference type="ARBA" id="ARBA00022989"/>
    </source>
</evidence>
<keyword evidence="4 6" id="KW-1133">Transmembrane helix</keyword>
<feature type="transmembrane region" description="Helical" evidence="6">
    <location>
        <begin position="61"/>
        <end position="80"/>
    </location>
</feature>
<evidence type="ECO:0000313" key="9">
    <source>
        <dbReference type="Proteomes" id="UP000035904"/>
    </source>
</evidence>
<dbReference type="Pfam" id="PF12696">
    <property type="entry name" value="TraG-D_C"/>
    <property type="match status" value="1"/>
</dbReference>
<dbReference type="Proteomes" id="UP000035904">
    <property type="component" value="Unassembled WGS sequence"/>
</dbReference>
<feature type="domain" description="TraD/TraG TraM recognition site" evidence="7">
    <location>
        <begin position="570"/>
        <end position="687"/>
    </location>
</feature>
<organism evidence="8 9">
    <name type="scientific">Bacillus anthracis</name>
    <name type="common">anthrax bacterium</name>
    <dbReference type="NCBI Taxonomy" id="1392"/>
    <lineage>
        <taxon>Bacteria</taxon>
        <taxon>Bacillati</taxon>
        <taxon>Bacillota</taxon>
        <taxon>Bacilli</taxon>
        <taxon>Bacillales</taxon>
        <taxon>Bacillaceae</taxon>
        <taxon>Bacillus</taxon>
        <taxon>Bacillus cereus group</taxon>
    </lineage>
</organism>
<dbReference type="InterPro" id="IPR051539">
    <property type="entry name" value="T4SS-coupling_protein"/>
</dbReference>
<dbReference type="Gene3D" id="3.40.50.300">
    <property type="entry name" value="P-loop containing nucleotide triphosphate hydrolases"/>
    <property type="match status" value="1"/>
</dbReference>
<keyword evidence="5 6" id="KW-0472">Membrane</keyword>
<sequence length="955" mass="110186">MKIFSIDKIDYQKVYWFVLGLIGLSILFSFRGILKYILLWFIQLGYSPINIPILIGDPLSIPYFIEPIFSFCLFIFTWLISTKIKKLQELKYRYAILGICFFGITFQYLWSCSASVVRTLIPYFYLKKELLFVPSLEMQSAFLQNFDNLMLFILSFPLIFLLLTYYWLFKFINAHWEQIKELFKTWEYDVTLPAIAEIFLSSDKQRKIASEIGDKFKDKSKIIIPTPDVELGPNVKKNIMVYIPGLDRTLNLLIVGAIGVGKTAAQALPLINQDLHYMTFMINNFRKFYKDKNYISEEIRGALLNGITVIEPSNDLCKKVYKLAKAHGIPDEAITYIDPTNPDTPSLNIFNGPVDKVAEMFTMVISGIGEKTEFFFEQSQRTHLKNHIYLLMENDPDKKVGFSDLITMYNDPQLVWRMMKKLEERIPQDIDNIEDRDTKNYWLILKTVKAWFDDTYIVAKSGFGKNMQIEIVQSGPYKGEYRIIDTKSEHVVGLRNILDDIGKNVLMRRVLFSESNFNFDKFLEFGGILLVNTAKGELSTLSNVLGKFALLCYQNAVFRREPMTSSYNALYCDEFPDYIYDEFSEFPAQSRKYKAIINVICQTTAQLEKKYGKPWKTTLLATLRNKMLFGDATKEDAEEFSLVFGTKEVFEESESTQEVSAMMDNPSNRVGLSYKKTEKEVLKVSDIIYQKAFECAVKIVKNNEPIPGQIIKANFVPKNEFKEATVKVIPEEATYWLKVIRDTPIRKNFVMQDEKHQQFIEEAEKDMVASNNDPSENKLKHSPSQADAELTKLLLNVEQKPIEKQNIRYDYAKQKRTRYIHKTFSPSDEIDTIQQELSNSKSEVATTIDPLVVTNETTSEPPVISEPPIEVQEPPLHIKNPHNENIEQKEQQAISFDTLFDGEVSFEDTSNAPDSTELKVTAASNEHKGVIHDPSVLNNQLINEWTANLKTDEDR</sequence>